<proteinExistence type="predicted"/>
<evidence type="ECO:0000313" key="2">
    <source>
        <dbReference type="EMBL" id="EUA33124.1"/>
    </source>
</evidence>
<dbReference type="AlphaFoldDB" id="X8AND0"/>
<protein>
    <submittedName>
        <fullName evidence="2">Uncharacterized protein</fullName>
    </submittedName>
</protein>
<feature type="region of interest" description="Disordered" evidence="1">
    <location>
        <begin position="1"/>
        <end position="21"/>
    </location>
</feature>
<dbReference type="EMBL" id="JAOB01000047">
    <property type="protein sequence ID" value="EUA33124.1"/>
    <property type="molecule type" value="Genomic_DNA"/>
</dbReference>
<name>X8AND0_MYCXE</name>
<sequence length="61" mass="6384">MHLLVSLGPPHRGTQLGRHSIGDGVAPIGVVDGDERDALVDTVENKIRPGHLAPPRIGVCS</sequence>
<gene>
    <name evidence="2" type="ORF">I553_7530</name>
</gene>
<comment type="caution">
    <text evidence="2">The sequence shown here is derived from an EMBL/GenBank/DDBJ whole genome shotgun (WGS) entry which is preliminary data.</text>
</comment>
<organism evidence="2">
    <name type="scientific">Mycobacterium xenopi 4042</name>
    <dbReference type="NCBI Taxonomy" id="1299334"/>
    <lineage>
        <taxon>Bacteria</taxon>
        <taxon>Bacillati</taxon>
        <taxon>Actinomycetota</taxon>
        <taxon>Actinomycetes</taxon>
        <taxon>Mycobacteriales</taxon>
        <taxon>Mycobacteriaceae</taxon>
        <taxon>Mycobacterium</taxon>
    </lineage>
</organism>
<accession>X8AND0</accession>
<evidence type="ECO:0000256" key="1">
    <source>
        <dbReference type="SAM" id="MobiDB-lite"/>
    </source>
</evidence>
<reference evidence="2" key="1">
    <citation type="submission" date="2014-01" db="EMBL/GenBank/DDBJ databases">
        <authorList>
            <person name="Brown-Elliot B."/>
            <person name="Wallace R."/>
            <person name="Lenaerts A."/>
            <person name="Ordway D."/>
            <person name="DeGroote M.A."/>
            <person name="Parker T."/>
            <person name="Sizemore C."/>
            <person name="Tallon L.J."/>
            <person name="Sadzewicz L.K."/>
            <person name="Sengamalay N."/>
            <person name="Fraser C.M."/>
            <person name="Hine E."/>
            <person name="Shefchek K.A."/>
            <person name="Das S.P."/>
            <person name="Tettelin H."/>
        </authorList>
    </citation>
    <scope>NUCLEOTIDE SEQUENCE [LARGE SCALE GENOMIC DNA]</scope>
    <source>
        <strain evidence="2">4042</strain>
    </source>
</reference>